<evidence type="ECO:0000256" key="2">
    <source>
        <dbReference type="ARBA" id="ARBA00022989"/>
    </source>
</evidence>
<evidence type="ECO:0000259" key="5">
    <source>
        <dbReference type="PROSITE" id="PS50929"/>
    </source>
</evidence>
<comment type="caution">
    <text evidence="6">The sequence shown here is derived from an EMBL/GenBank/DDBJ whole genome shotgun (WGS) entry which is preliminary data.</text>
</comment>
<protein>
    <submittedName>
        <fullName evidence="6">ABC transporter, ATP-binding protein</fullName>
    </submittedName>
</protein>
<gene>
    <name evidence="6" type="ORF">OBE_12356</name>
</gene>
<feature type="non-terminal residue" evidence="6">
    <location>
        <position position="135"/>
    </location>
</feature>
<dbReference type="InterPro" id="IPR036640">
    <property type="entry name" value="ABC1_TM_sf"/>
</dbReference>
<keyword evidence="1 4" id="KW-0812">Transmembrane</keyword>
<feature type="domain" description="ABC transmembrane type-1" evidence="5">
    <location>
        <begin position="3"/>
        <end position="135"/>
    </location>
</feature>
<evidence type="ECO:0000256" key="4">
    <source>
        <dbReference type="SAM" id="Phobius"/>
    </source>
</evidence>
<dbReference type="Gene3D" id="1.20.1560.10">
    <property type="entry name" value="ABC transporter type 1, transmembrane domain"/>
    <property type="match status" value="1"/>
</dbReference>
<evidence type="ECO:0000256" key="1">
    <source>
        <dbReference type="ARBA" id="ARBA00022692"/>
    </source>
</evidence>
<name>K1T345_9ZZZZ</name>
<dbReference type="GO" id="GO:0016020">
    <property type="term" value="C:membrane"/>
    <property type="evidence" value="ECO:0007669"/>
    <property type="project" value="InterPro"/>
</dbReference>
<dbReference type="Pfam" id="PF00664">
    <property type="entry name" value="ABC_membrane"/>
    <property type="match status" value="1"/>
</dbReference>
<dbReference type="AlphaFoldDB" id="K1T345"/>
<dbReference type="EMBL" id="AJWZ01008508">
    <property type="protein sequence ID" value="EKC53911.1"/>
    <property type="molecule type" value="Genomic_DNA"/>
</dbReference>
<accession>K1T345</accession>
<dbReference type="GO" id="GO:0005524">
    <property type="term" value="F:ATP binding"/>
    <property type="evidence" value="ECO:0007669"/>
    <property type="project" value="UniProtKB-KW"/>
</dbReference>
<reference evidence="6" key="1">
    <citation type="journal article" date="2013" name="Environ. Microbiol.">
        <title>Microbiota from the distal guts of lean and obese adolescents exhibit partial functional redundancy besides clear differences in community structure.</title>
        <authorList>
            <person name="Ferrer M."/>
            <person name="Ruiz A."/>
            <person name="Lanza F."/>
            <person name="Haange S.B."/>
            <person name="Oberbach A."/>
            <person name="Till H."/>
            <person name="Bargiela R."/>
            <person name="Campoy C."/>
            <person name="Segura M.T."/>
            <person name="Richter M."/>
            <person name="von Bergen M."/>
            <person name="Seifert J."/>
            <person name="Suarez A."/>
        </authorList>
    </citation>
    <scope>NUCLEOTIDE SEQUENCE</scope>
</reference>
<keyword evidence="6" id="KW-0067">ATP-binding</keyword>
<keyword evidence="6" id="KW-0547">Nucleotide-binding</keyword>
<evidence type="ECO:0000256" key="3">
    <source>
        <dbReference type="ARBA" id="ARBA00023136"/>
    </source>
</evidence>
<dbReference type="SUPFAM" id="SSF90123">
    <property type="entry name" value="ABC transporter transmembrane region"/>
    <property type="match status" value="1"/>
</dbReference>
<keyword evidence="2 4" id="KW-1133">Transmembrane helix</keyword>
<keyword evidence="3 4" id="KW-0472">Membrane</keyword>
<dbReference type="GO" id="GO:0140359">
    <property type="term" value="F:ABC-type transporter activity"/>
    <property type="evidence" value="ECO:0007669"/>
    <property type="project" value="InterPro"/>
</dbReference>
<proteinExistence type="predicted"/>
<evidence type="ECO:0000313" key="6">
    <source>
        <dbReference type="EMBL" id="EKC53911.1"/>
    </source>
</evidence>
<dbReference type="PROSITE" id="PS50929">
    <property type="entry name" value="ABC_TM1F"/>
    <property type="match status" value="1"/>
</dbReference>
<sequence length="135" mass="15254">MRSIDSILAWSLLVLTPVVAVCAKYLGSRLKKMTLAIREEESSIQMMIQETVEHELTIKTLQAESTVSGRVGSMQQRLHHLVRRRIRFTLISRLLLAFTFSYGYFGAFVYGAIQLKNGLITFGVMTAFLQLVGQI</sequence>
<dbReference type="InterPro" id="IPR011527">
    <property type="entry name" value="ABC1_TM_dom"/>
</dbReference>
<feature type="transmembrane region" description="Helical" evidence="4">
    <location>
        <begin position="94"/>
        <end position="113"/>
    </location>
</feature>
<feature type="transmembrane region" description="Helical" evidence="4">
    <location>
        <begin position="6"/>
        <end position="26"/>
    </location>
</feature>
<organism evidence="6">
    <name type="scientific">human gut metagenome</name>
    <dbReference type="NCBI Taxonomy" id="408170"/>
    <lineage>
        <taxon>unclassified sequences</taxon>
        <taxon>metagenomes</taxon>
        <taxon>organismal metagenomes</taxon>
    </lineage>
</organism>